<dbReference type="Proteomes" id="UP000017548">
    <property type="component" value="Unassembled WGS sequence"/>
</dbReference>
<dbReference type="GO" id="GO:0003677">
    <property type="term" value="F:DNA binding"/>
    <property type="evidence" value="ECO:0007669"/>
    <property type="project" value="UniProtKB-KW"/>
</dbReference>
<organism evidence="2 3">
    <name type="scientific">Shewanella decolorationis S12</name>
    <dbReference type="NCBI Taxonomy" id="1353536"/>
    <lineage>
        <taxon>Bacteria</taxon>
        <taxon>Pseudomonadati</taxon>
        <taxon>Pseudomonadota</taxon>
        <taxon>Gammaproteobacteria</taxon>
        <taxon>Alteromonadales</taxon>
        <taxon>Shewanellaceae</taxon>
        <taxon>Shewanella</taxon>
    </lineage>
</organism>
<keyword evidence="3" id="KW-1185">Reference proteome</keyword>
<name>A0ABN0PIM2_9GAMM</name>
<dbReference type="PROSITE" id="PS50943">
    <property type="entry name" value="HTH_CROC1"/>
    <property type="match status" value="1"/>
</dbReference>
<gene>
    <name evidence="2" type="ORF">SHD_4137</name>
</gene>
<keyword evidence="2" id="KW-0238">DNA-binding</keyword>
<dbReference type="InterPro" id="IPR039060">
    <property type="entry name" value="Antitox_HigA"/>
</dbReference>
<dbReference type="PANTHER" id="PTHR40455">
    <property type="entry name" value="ANTITOXIN HIGA"/>
    <property type="match status" value="1"/>
</dbReference>
<sequence>MATYMNIARVRQLVAELETEIPFIIGIRSKQDYLAALNLVDDLIGDLETNGLLLDLLVLRISEYEAQSDEFKDFNDTVNNTDKGAAVLRVLMTQHGLNNSDFQDEIGDAATVSMIVNDKMQLSLTHIQKLAARFNVPRALFI</sequence>
<dbReference type="PANTHER" id="PTHR40455:SF1">
    <property type="entry name" value="ANTITOXIN HIGA"/>
    <property type="match status" value="1"/>
</dbReference>
<evidence type="ECO:0000259" key="1">
    <source>
        <dbReference type="PROSITE" id="PS50943"/>
    </source>
</evidence>
<accession>A0ABN0PIM2</accession>
<evidence type="ECO:0000313" key="3">
    <source>
        <dbReference type="Proteomes" id="UP000017548"/>
    </source>
</evidence>
<proteinExistence type="predicted"/>
<protein>
    <submittedName>
        <fullName evidence="2">Dna-binding protein</fullName>
    </submittedName>
</protein>
<dbReference type="SMART" id="SM00530">
    <property type="entry name" value="HTH_XRE"/>
    <property type="match status" value="1"/>
</dbReference>
<comment type="caution">
    <text evidence="2">The sequence shown here is derived from an EMBL/GenBank/DDBJ whole genome shotgun (WGS) entry which is preliminary data.</text>
</comment>
<dbReference type="CDD" id="cd00093">
    <property type="entry name" value="HTH_XRE"/>
    <property type="match status" value="1"/>
</dbReference>
<dbReference type="InterPro" id="IPR001387">
    <property type="entry name" value="Cro/C1-type_HTH"/>
</dbReference>
<feature type="domain" description="HTH cro/C1-type" evidence="1">
    <location>
        <begin position="88"/>
        <end position="141"/>
    </location>
</feature>
<dbReference type="SUPFAM" id="SSF47413">
    <property type="entry name" value="lambda repressor-like DNA-binding domains"/>
    <property type="match status" value="1"/>
</dbReference>
<dbReference type="Pfam" id="PF01381">
    <property type="entry name" value="HTH_3"/>
    <property type="match status" value="1"/>
</dbReference>
<reference evidence="2 3" key="1">
    <citation type="journal article" date="2013" name="Genome Announc.">
        <title>Draft Genome Sequence of Shewanella decolorationis S12, a Dye-Degrading Bacterium Isolated from a Wastewater Treatment Plant.</title>
        <authorList>
            <person name="Xu M."/>
            <person name="Fang Y."/>
            <person name="Liu J."/>
            <person name="Chen X."/>
            <person name="Sun G."/>
            <person name="Guo J."/>
            <person name="Hua Z."/>
            <person name="Tu Q."/>
            <person name="Wu L."/>
            <person name="Zhou J."/>
            <person name="Liu X."/>
        </authorList>
    </citation>
    <scope>NUCLEOTIDE SEQUENCE [LARGE SCALE GENOMIC DNA]</scope>
    <source>
        <strain evidence="2 3">S12</strain>
    </source>
</reference>
<dbReference type="InterPro" id="IPR010982">
    <property type="entry name" value="Lambda_DNA-bd_dom_sf"/>
</dbReference>
<dbReference type="EMBL" id="AXZL01000076">
    <property type="protein sequence ID" value="ESE39928.1"/>
    <property type="molecule type" value="Genomic_DNA"/>
</dbReference>
<evidence type="ECO:0000313" key="2">
    <source>
        <dbReference type="EMBL" id="ESE39928.1"/>
    </source>
</evidence>